<dbReference type="AlphaFoldDB" id="Q4T2Z2"/>
<dbReference type="EMBL" id="CAAE01010148">
    <property type="protein sequence ID" value="CAF92740.1"/>
    <property type="molecule type" value="Genomic_DNA"/>
</dbReference>
<reference evidence="1" key="2">
    <citation type="submission" date="2004-02" db="EMBL/GenBank/DDBJ databases">
        <authorList>
            <consortium name="Genoscope"/>
            <consortium name="Whitehead Institute Centre for Genome Research"/>
        </authorList>
    </citation>
    <scope>NUCLEOTIDE SEQUENCE</scope>
</reference>
<organism evidence="1">
    <name type="scientific">Tetraodon nigroviridis</name>
    <name type="common">Spotted green pufferfish</name>
    <name type="synonym">Chelonodon nigroviridis</name>
    <dbReference type="NCBI Taxonomy" id="99883"/>
    <lineage>
        <taxon>Eukaryota</taxon>
        <taxon>Metazoa</taxon>
        <taxon>Chordata</taxon>
        <taxon>Craniata</taxon>
        <taxon>Vertebrata</taxon>
        <taxon>Euteleostomi</taxon>
        <taxon>Actinopterygii</taxon>
        <taxon>Neopterygii</taxon>
        <taxon>Teleostei</taxon>
        <taxon>Neoteleostei</taxon>
        <taxon>Acanthomorphata</taxon>
        <taxon>Eupercaria</taxon>
        <taxon>Tetraodontiformes</taxon>
        <taxon>Tetradontoidea</taxon>
        <taxon>Tetraodontidae</taxon>
        <taxon>Tetraodon</taxon>
    </lineage>
</organism>
<accession>Q4T2Z2</accession>
<evidence type="ECO:0000313" key="1">
    <source>
        <dbReference type="EMBL" id="CAF92740.1"/>
    </source>
</evidence>
<proteinExistence type="predicted"/>
<name>Q4T2Z2_TETNG</name>
<reference evidence="1" key="1">
    <citation type="journal article" date="2004" name="Nature">
        <title>Genome duplication in the teleost fish Tetraodon nigroviridis reveals the early vertebrate proto-karyotype.</title>
        <authorList>
            <person name="Jaillon O."/>
            <person name="Aury J.-M."/>
            <person name="Brunet F."/>
            <person name="Petit J.-L."/>
            <person name="Stange-Thomann N."/>
            <person name="Mauceli E."/>
            <person name="Bouneau L."/>
            <person name="Fischer C."/>
            <person name="Ozouf-Costaz C."/>
            <person name="Bernot A."/>
            <person name="Nicaud S."/>
            <person name="Jaffe D."/>
            <person name="Fisher S."/>
            <person name="Lutfalla G."/>
            <person name="Dossat C."/>
            <person name="Segurens B."/>
            <person name="Dasilva C."/>
            <person name="Salanoubat M."/>
            <person name="Levy M."/>
            <person name="Boudet N."/>
            <person name="Castellano S."/>
            <person name="Anthouard V."/>
            <person name="Jubin C."/>
            <person name="Castelli V."/>
            <person name="Katinka M."/>
            <person name="Vacherie B."/>
            <person name="Biemont C."/>
            <person name="Skalli Z."/>
            <person name="Cattolico L."/>
            <person name="Poulain J."/>
            <person name="De Berardinis V."/>
            <person name="Cruaud C."/>
            <person name="Duprat S."/>
            <person name="Brottier P."/>
            <person name="Coutanceau J.-P."/>
            <person name="Gouzy J."/>
            <person name="Parra G."/>
            <person name="Lardier G."/>
            <person name="Chapple C."/>
            <person name="McKernan K.J."/>
            <person name="McEwan P."/>
            <person name="Bosak S."/>
            <person name="Kellis M."/>
            <person name="Volff J.-N."/>
            <person name="Guigo R."/>
            <person name="Zody M.C."/>
            <person name="Mesirov J."/>
            <person name="Lindblad-Toh K."/>
            <person name="Birren B."/>
            <person name="Nusbaum C."/>
            <person name="Kahn D."/>
            <person name="Robinson-Rechavi M."/>
            <person name="Laudet V."/>
            <person name="Schachter V."/>
            <person name="Quetier F."/>
            <person name="Saurin W."/>
            <person name="Scarpelli C."/>
            <person name="Wincker P."/>
            <person name="Lander E.S."/>
            <person name="Weissenbach J."/>
            <person name="Roest Crollius H."/>
        </authorList>
    </citation>
    <scope>NUCLEOTIDE SEQUENCE [LARGE SCALE GENOMIC DNA]</scope>
</reference>
<gene>
    <name evidence="1" type="ORF">GSTENG00008093001</name>
</gene>
<protein>
    <submittedName>
        <fullName evidence="1">Chromosome undetermined SCAF10148, whole genome shotgun sequence</fullName>
    </submittedName>
</protein>
<dbReference type="KEGG" id="tng:GSTEN00008093G001"/>
<sequence>MLFFELQALVSNQHIGHHCNWLLVRIHCMWNLSFMAKISLQKLFYTNATTDEWANRGQIPLFSWIMFNVFLFFRAGRVARPQRGREIPQINL</sequence>